<keyword evidence="2" id="KW-1185">Reference proteome</keyword>
<name>A0A3M7PB61_BRAPC</name>
<dbReference type="Proteomes" id="UP000276133">
    <property type="component" value="Unassembled WGS sequence"/>
</dbReference>
<gene>
    <name evidence="1" type="ORF">BpHYR1_010649</name>
</gene>
<protein>
    <submittedName>
        <fullName evidence="1">Uncharacterized protein</fullName>
    </submittedName>
</protein>
<accession>A0A3M7PB61</accession>
<proteinExistence type="predicted"/>
<evidence type="ECO:0000313" key="1">
    <source>
        <dbReference type="EMBL" id="RMZ96199.1"/>
    </source>
</evidence>
<dbReference type="Gene3D" id="3.10.20.90">
    <property type="entry name" value="Phosphatidylinositol 3-kinase Catalytic Subunit, Chain A, domain 1"/>
    <property type="match status" value="1"/>
</dbReference>
<dbReference type="EMBL" id="REGN01012296">
    <property type="protein sequence ID" value="RMZ96199.1"/>
    <property type="molecule type" value="Genomic_DNA"/>
</dbReference>
<dbReference type="OrthoDB" id="10400190at2759"/>
<dbReference type="AlphaFoldDB" id="A0A3M7PB61"/>
<sequence>MEPKLSHVKIVYKNTVKLMTGLEEKTTFQDLIKAILVTKISEDSKKQKSSDDYVICQCVNGVEKLLNSNSRVIEEMRQIHQEMEQFGTNIQIFYLMRSKKSVDTLSKKKSPFKEDDTFTLLEKLIKNFDFYIHERQVYIELLEDYLTTLSLIDDQSQTSELKFDTEV</sequence>
<reference evidence="1 2" key="1">
    <citation type="journal article" date="2018" name="Sci. Rep.">
        <title>Genomic signatures of local adaptation to the degree of environmental predictability in rotifers.</title>
        <authorList>
            <person name="Franch-Gras L."/>
            <person name="Hahn C."/>
            <person name="Garcia-Roger E.M."/>
            <person name="Carmona M.J."/>
            <person name="Serra M."/>
            <person name="Gomez A."/>
        </authorList>
    </citation>
    <scope>NUCLEOTIDE SEQUENCE [LARGE SCALE GENOMIC DNA]</scope>
    <source>
        <strain evidence="1">HYR1</strain>
    </source>
</reference>
<organism evidence="1 2">
    <name type="scientific">Brachionus plicatilis</name>
    <name type="common">Marine rotifer</name>
    <name type="synonym">Brachionus muelleri</name>
    <dbReference type="NCBI Taxonomy" id="10195"/>
    <lineage>
        <taxon>Eukaryota</taxon>
        <taxon>Metazoa</taxon>
        <taxon>Spiralia</taxon>
        <taxon>Gnathifera</taxon>
        <taxon>Rotifera</taxon>
        <taxon>Eurotatoria</taxon>
        <taxon>Monogononta</taxon>
        <taxon>Pseudotrocha</taxon>
        <taxon>Ploima</taxon>
        <taxon>Brachionidae</taxon>
        <taxon>Brachionus</taxon>
    </lineage>
</organism>
<comment type="caution">
    <text evidence="1">The sequence shown here is derived from an EMBL/GenBank/DDBJ whole genome shotgun (WGS) entry which is preliminary data.</text>
</comment>
<evidence type="ECO:0000313" key="2">
    <source>
        <dbReference type="Proteomes" id="UP000276133"/>
    </source>
</evidence>